<dbReference type="RefSeq" id="WP_212963690.1">
    <property type="nucleotide sequence ID" value="NZ_BOQT01000018.1"/>
</dbReference>
<comment type="caution">
    <text evidence="1">The sequence shown here is derived from an EMBL/GenBank/DDBJ whole genome shotgun (WGS) entry which is preliminary data.</text>
</comment>
<sequence>MQEIKETYIAPLEEKRELLYKKCKHDWYKHDEERISGNNYKQECECQICGKERTNRYSKWG</sequence>
<reference evidence="1 2" key="1">
    <citation type="submission" date="2021-03" db="EMBL/GenBank/DDBJ databases">
        <title>Antimicrobial resistance genes in bacteria isolated from Japanese honey, and their potential for conferring macrolide and lincosamide resistance in the American foulbrood pathogen Paenibacillus larvae.</title>
        <authorList>
            <person name="Okamoto M."/>
            <person name="Kumagai M."/>
            <person name="Kanamori H."/>
            <person name="Takamatsu D."/>
        </authorList>
    </citation>
    <scope>NUCLEOTIDE SEQUENCE [LARGE SCALE GENOMIC DNA]</scope>
    <source>
        <strain evidence="1 2">J1TS3</strain>
    </source>
</reference>
<gene>
    <name evidence="1" type="ORF">J1TS3_37060</name>
</gene>
<accession>A0ABQ4KA29</accession>
<organism evidence="1 2">
    <name type="scientific">Siminovitchia fordii</name>
    <dbReference type="NCBI Taxonomy" id="254759"/>
    <lineage>
        <taxon>Bacteria</taxon>
        <taxon>Bacillati</taxon>
        <taxon>Bacillota</taxon>
        <taxon>Bacilli</taxon>
        <taxon>Bacillales</taxon>
        <taxon>Bacillaceae</taxon>
        <taxon>Siminovitchia</taxon>
    </lineage>
</organism>
<protein>
    <submittedName>
        <fullName evidence="1">Uncharacterized protein</fullName>
    </submittedName>
</protein>
<keyword evidence="2" id="KW-1185">Reference proteome</keyword>
<dbReference type="Proteomes" id="UP000680279">
    <property type="component" value="Unassembled WGS sequence"/>
</dbReference>
<evidence type="ECO:0000313" key="1">
    <source>
        <dbReference type="EMBL" id="GIN22572.1"/>
    </source>
</evidence>
<evidence type="ECO:0000313" key="2">
    <source>
        <dbReference type="Proteomes" id="UP000680279"/>
    </source>
</evidence>
<proteinExistence type="predicted"/>
<name>A0ABQ4KA29_9BACI</name>
<dbReference type="EMBL" id="BOQT01000018">
    <property type="protein sequence ID" value="GIN22572.1"/>
    <property type="molecule type" value="Genomic_DNA"/>
</dbReference>